<feature type="transmembrane region" description="Helical" evidence="6">
    <location>
        <begin position="236"/>
        <end position="254"/>
    </location>
</feature>
<dbReference type="InterPro" id="IPR050189">
    <property type="entry name" value="MFS_Efflux_Transporters"/>
</dbReference>
<feature type="transmembrane region" description="Helical" evidence="6">
    <location>
        <begin position="289"/>
        <end position="309"/>
    </location>
</feature>
<evidence type="ECO:0000256" key="3">
    <source>
        <dbReference type="ARBA" id="ARBA00022692"/>
    </source>
</evidence>
<feature type="transmembrane region" description="Helical" evidence="6">
    <location>
        <begin position="39"/>
        <end position="58"/>
    </location>
</feature>
<keyword evidence="2" id="KW-1003">Cell membrane</keyword>
<evidence type="ECO:0000313" key="8">
    <source>
        <dbReference type="EMBL" id="MEV0973422.1"/>
    </source>
</evidence>
<protein>
    <submittedName>
        <fullName evidence="8">MFS transporter</fullName>
    </submittedName>
</protein>
<evidence type="ECO:0000256" key="2">
    <source>
        <dbReference type="ARBA" id="ARBA00022475"/>
    </source>
</evidence>
<feature type="transmembrane region" description="Helical" evidence="6">
    <location>
        <begin position="99"/>
        <end position="117"/>
    </location>
</feature>
<organism evidence="8 9">
    <name type="scientific">Microtetraspora glauca</name>
    <dbReference type="NCBI Taxonomy" id="1996"/>
    <lineage>
        <taxon>Bacteria</taxon>
        <taxon>Bacillati</taxon>
        <taxon>Actinomycetota</taxon>
        <taxon>Actinomycetes</taxon>
        <taxon>Streptosporangiales</taxon>
        <taxon>Streptosporangiaceae</taxon>
        <taxon>Microtetraspora</taxon>
    </lineage>
</organism>
<comment type="subcellular location">
    <subcellularLocation>
        <location evidence="1">Cell membrane</location>
        <topology evidence="1">Multi-pass membrane protein</topology>
    </subcellularLocation>
</comment>
<keyword evidence="5 6" id="KW-0472">Membrane</keyword>
<evidence type="ECO:0000256" key="5">
    <source>
        <dbReference type="ARBA" id="ARBA00023136"/>
    </source>
</evidence>
<comment type="caution">
    <text evidence="8">The sequence shown here is derived from an EMBL/GenBank/DDBJ whole genome shotgun (WGS) entry which is preliminary data.</text>
</comment>
<dbReference type="Pfam" id="PF07690">
    <property type="entry name" value="MFS_1"/>
    <property type="match status" value="1"/>
</dbReference>
<evidence type="ECO:0000256" key="6">
    <source>
        <dbReference type="SAM" id="Phobius"/>
    </source>
</evidence>
<name>A0ABV3GQ58_MICGL</name>
<feature type="transmembrane region" description="Helical" evidence="6">
    <location>
        <begin position="330"/>
        <end position="352"/>
    </location>
</feature>
<accession>A0ABV3GQ58</accession>
<keyword evidence="3 6" id="KW-0812">Transmembrane</keyword>
<reference evidence="8 9" key="1">
    <citation type="submission" date="2024-06" db="EMBL/GenBank/DDBJ databases">
        <title>The Natural Products Discovery Center: Release of the First 8490 Sequenced Strains for Exploring Actinobacteria Biosynthetic Diversity.</title>
        <authorList>
            <person name="Kalkreuter E."/>
            <person name="Kautsar S.A."/>
            <person name="Yang D."/>
            <person name="Bader C.D."/>
            <person name="Teijaro C.N."/>
            <person name="Fluegel L."/>
            <person name="Davis C.M."/>
            <person name="Simpson J.R."/>
            <person name="Lauterbach L."/>
            <person name="Steele A.D."/>
            <person name="Gui C."/>
            <person name="Meng S."/>
            <person name="Li G."/>
            <person name="Viehrig K."/>
            <person name="Ye F."/>
            <person name="Su P."/>
            <person name="Kiefer A.F."/>
            <person name="Nichols A."/>
            <person name="Cepeda A.J."/>
            <person name="Yan W."/>
            <person name="Fan B."/>
            <person name="Jiang Y."/>
            <person name="Adhikari A."/>
            <person name="Zheng C.-J."/>
            <person name="Schuster L."/>
            <person name="Cowan T.M."/>
            <person name="Smanski M.J."/>
            <person name="Chevrette M.G."/>
            <person name="De Carvalho L.P.S."/>
            <person name="Shen B."/>
        </authorList>
    </citation>
    <scope>NUCLEOTIDE SEQUENCE [LARGE SCALE GENOMIC DNA]</scope>
    <source>
        <strain evidence="8 9">NPDC050100</strain>
    </source>
</reference>
<feature type="transmembrane region" description="Helical" evidence="6">
    <location>
        <begin position="201"/>
        <end position="224"/>
    </location>
</feature>
<dbReference type="Gene3D" id="1.20.1250.20">
    <property type="entry name" value="MFS general substrate transporter like domains"/>
    <property type="match status" value="2"/>
</dbReference>
<dbReference type="EMBL" id="JBFALK010000022">
    <property type="protein sequence ID" value="MEV0973422.1"/>
    <property type="molecule type" value="Genomic_DNA"/>
</dbReference>
<feature type="transmembrane region" description="Helical" evidence="6">
    <location>
        <begin position="266"/>
        <end position="283"/>
    </location>
</feature>
<gene>
    <name evidence="8" type="ORF">AB0I59_32880</name>
</gene>
<dbReference type="Proteomes" id="UP001551675">
    <property type="component" value="Unassembled WGS sequence"/>
</dbReference>
<evidence type="ECO:0000256" key="4">
    <source>
        <dbReference type="ARBA" id="ARBA00022989"/>
    </source>
</evidence>
<feature type="transmembrane region" description="Helical" evidence="6">
    <location>
        <begin position="158"/>
        <end position="180"/>
    </location>
</feature>
<feature type="transmembrane region" description="Helical" evidence="6">
    <location>
        <begin position="358"/>
        <end position="377"/>
    </location>
</feature>
<sequence length="395" mass="40444">MPLALIALAIGAFGIGTTEFVIAGVLPDVAADFHVTIPVAGYLISGYALAVAAGALPMTVLGTRMRRKHLLLALMAIFIVGNALSALAPTYGIMLAGRIVAALTHGAFFGVGSVVAADLIRPDRRASAIALMFTGLTLANVIGVPMGTFIGQSFGWRATFWVVTALGVLGLIGISVLVPSGRRPETARVGAELAAFRNPQVWLAVAATVLGFGGVFASFTYIAPMMTEVAGFSEGAVSWLLVLFGAGLVIGNLLGGRLADRALMPSLYGTLAGLAVVLGIFTFTSQARIPAMITIFLLGGFGFATVAPLQTRMLDNARSAPTLASAVNIAAFNVGNALATWLGGLVIAAGLGYTAPNWVGALLAATALGVAVISGLLDRRATAVTGIRRREAQPV</sequence>
<keyword evidence="9" id="KW-1185">Reference proteome</keyword>
<dbReference type="InterPro" id="IPR020846">
    <property type="entry name" value="MFS_dom"/>
</dbReference>
<proteinExistence type="predicted"/>
<evidence type="ECO:0000259" key="7">
    <source>
        <dbReference type="PROSITE" id="PS50850"/>
    </source>
</evidence>
<feature type="transmembrane region" description="Helical" evidence="6">
    <location>
        <begin position="129"/>
        <end position="152"/>
    </location>
</feature>
<dbReference type="PANTHER" id="PTHR43124:SF3">
    <property type="entry name" value="CHLORAMPHENICOL EFFLUX PUMP RV0191"/>
    <property type="match status" value="1"/>
</dbReference>
<dbReference type="SUPFAM" id="SSF103473">
    <property type="entry name" value="MFS general substrate transporter"/>
    <property type="match status" value="1"/>
</dbReference>
<dbReference type="RefSeq" id="WP_358139070.1">
    <property type="nucleotide sequence ID" value="NZ_JBFALK010000022.1"/>
</dbReference>
<dbReference type="InterPro" id="IPR011701">
    <property type="entry name" value="MFS"/>
</dbReference>
<dbReference type="PROSITE" id="PS50850">
    <property type="entry name" value="MFS"/>
    <property type="match status" value="1"/>
</dbReference>
<feature type="domain" description="Major facilitator superfamily (MFS) profile" evidence="7">
    <location>
        <begin position="4"/>
        <end position="382"/>
    </location>
</feature>
<keyword evidence="4 6" id="KW-1133">Transmembrane helix</keyword>
<evidence type="ECO:0000256" key="1">
    <source>
        <dbReference type="ARBA" id="ARBA00004651"/>
    </source>
</evidence>
<feature type="transmembrane region" description="Helical" evidence="6">
    <location>
        <begin position="70"/>
        <end position="93"/>
    </location>
</feature>
<evidence type="ECO:0000313" key="9">
    <source>
        <dbReference type="Proteomes" id="UP001551675"/>
    </source>
</evidence>
<dbReference type="InterPro" id="IPR036259">
    <property type="entry name" value="MFS_trans_sf"/>
</dbReference>
<dbReference type="CDD" id="cd17324">
    <property type="entry name" value="MFS_NepI_like"/>
    <property type="match status" value="1"/>
</dbReference>
<dbReference type="PANTHER" id="PTHR43124">
    <property type="entry name" value="PURINE EFFLUX PUMP PBUE"/>
    <property type="match status" value="1"/>
</dbReference>